<dbReference type="InParanoid" id="C7Q2X0"/>
<name>C7Q2X0_CATAD</name>
<evidence type="ECO:0000313" key="2">
    <source>
        <dbReference type="EMBL" id="ACU71862.1"/>
    </source>
</evidence>
<dbReference type="EMBL" id="CP001700">
    <property type="protein sequence ID" value="ACU71862.1"/>
    <property type="molecule type" value="Genomic_DNA"/>
</dbReference>
<dbReference type="AlphaFoldDB" id="C7Q2X0"/>
<feature type="compositionally biased region" description="Acidic residues" evidence="1">
    <location>
        <begin position="17"/>
        <end position="28"/>
    </location>
</feature>
<reference evidence="2 3" key="1">
    <citation type="journal article" date="2009" name="Stand. Genomic Sci.">
        <title>Complete genome sequence of Catenulispora acidiphila type strain (ID 139908).</title>
        <authorList>
            <person name="Copeland A."/>
            <person name="Lapidus A."/>
            <person name="Glavina Del Rio T."/>
            <person name="Nolan M."/>
            <person name="Lucas S."/>
            <person name="Chen F."/>
            <person name="Tice H."/>
            <person name="Cheng J.F."/>
            <person name="Bruce D."/>
            <person name="Goodwin L."/>
            <person name="Pitluck S."/>
            <person name="Mikhailova N."/>
            <person name="Pati A."/>
            <person name="Ivanova N."/>
            <person name="Mavromatis K."/>
            <person name="Chen A."/>
            <person name="Palaniappan K."/>
            <person name="Chain P."/>
            <person name="Land M."/>
            <person name="Hauser L."/>
            <person name="Chang Y.J."/>
            <person name="Jeffries C.D."/>
            <person name="Chertkov O."/>
            <person name="Brettin T."/>
            <person name="Detter J.C."/>
            <person name="Han C."/>
            <person name="Ali Z."/>
            <person name="Tindall B.J."/>
            <person name="Goker M."/>
            <person name="Bristow J."/>
            <person name="Eisen J.A."/>
            <person name="Markowitz V."/>
            <person name="Hugenholtz P."/>
            <person name="Kyrpides N.C."/>
            <person name="Klenk H.P."/>
        </authorList>
    </citation>
    <scope>NUCLEOTIDE SEQUENCE [LARGE SCALE GENOMIC DNA]</scope>
    <source>
        <strain evidence="3">DSM 44928 / JCM 14897 / NBRC 102108 / NRRL B-24433 / ID139908</strain>
    </source>
</reference>
<organism evidence="2 3">
    <name type="scientific">Catenulispora acidiphila (strain DSM 44928 / JCM 14897 / NBRC 102108 / NRRL B-24433 / ID139908)</name>
    <dbReference type="NCBI Taxonomy" id="479433"/>
    <lineage>
        <taxon>Bacteria</taxon>
        <taxon>Bacillati</taxon>
        <taxon>Actinomycetota</taxon>
        <taxon>Actinomycetes</taxon>
        <taxon>Catenulisporales</taxon>
        <taxon>Catenulisporaceae</taxon>
        <taxon>Catenulispora</taxon>
    </lineage>
</organism>
<sequence>MYGYVPEDLDNQVPSEGSDDASWLDDSSEPVSAGFEWVIEGGPEILTAGLPPWTGETWGNGTDRWAHLEAGWNSKPAAK</sequence>
<evidence type="ECO:0000313" key="3">
    <source>
        <dbReference type="Proteomes" id="UP000000851"/>
    </source>
</evidence>
<dbReference type="RefSeq" id="WP_012787155.1">
    <property type="nucleotide sequence ID" value="NC_013131.1"/>
</dbReference>
<evidence type="ECO:0000256" key="1">
    <source>
        <dbReference type="SAM" id="MobiDB-lite"/>
    </source>
</evidence>
<keyword evidence="3" id="KW-1185">Reference proteome</keyword>
<dbReference type="HOGENOM" id="CLU_2599574_0_0_11"/>
<dbReference type="KEGG" id="cai:Caci_2953"/>
<feature type="region of interest" description="Disordered" evidence="1">
    <location>
        <begin position="1"/>
        <end position="29"/>
    </location>
</feature>
<accession>C7Q2X0</accession>
<protein>
    <submittedName>
        <fullName evidence="2">Uncharacterized protein</fullName>
    </submittedName>
</protein>
<proteinExistence type="predicted"/>
<dbReference type="Proteomes" id="UP000000851">
    <property type="component" value="Chromosome"/>
</dbReference>
<gene>
    <name evidence="2" type="ordered locus">Caci_2953</name>
</gene>